<name>A0A1Y2EFP7_9PEZI</name>
<dbReference type="Gene3D" id="3.40.50.720">
    <property type="entry name" value="NAD(P)-binding Rossmann-like Domain"/>
    <property type="match status" value="1"/>
</dbReference>
<evidence type="ECO:0008006" key="5">
    <source>
        <dbReference type="Google" id="ProtNLM"/>
    </source>
</evidence>
<accession>A0A1Y2EFP7</accession>
<sequence>MAPEKPPTNMPQVSGFCTNHKESYPAIDPLKANLSGKSVVITGASKGVGRATALSFARAGCSRIAISARSPLDSLETELRAAAKEAKRPELTIVNMTVDVTSEDDVKKYVAAVDEKFGGKVDVLVNNAGYMEEWVPFAETEPSKWWRSWEVNIRGLYLCARHFLPLVLASETKAILNMSSTGAHGLTQGASAYQSTKFAVCRLAEFMTSDHWDDGLVAIAMHPGGLRTELGLNMPKFMHKVLVDAPELPGDFMVWLVSGGNERREWLRGRYLSANWDVDELVAKKDEIVEGDKLKFRLVL</sequence>
<dbReference type="InterPro" id="IPR002347">
    <property type="entry name" value="SDR_fam"/>
</dbReference>
<dbReference type="GeneID" id="63775689"/>
<organism evidence="3 4">
    <name type="scientific">Pseudomassariella vexata</name>
    <dbReference type="NCBI Taxonomy" id="1141098"/>
    <lineage>
        <taxon>Eukaryota</taxon>
        <taxon>Fungi</taxon>
        <taxon>Dikarya</taxon>
        <taxon>Ascomycota</taxon>
        <taxon>Pezizomycotina</taxon>
        <taxon>Sordariomycetes</taxon>
        <taxon>Xylariomycetidae</taxon>
        <taxon>Amphisphaeriales</taxon>
        <taxon>Pseudomassariaceae</taxon>
        <taxon>Pseudomassariella</taxon>
    </lineage>
</organism>
<dbReference type="Pfam" id="PF00106">
    <property type="entry name" value="adh_short"/>
    <property type="match status" value="1"/>
</dbReference>
<dbReference type="InParanoid" id="A0A1Y2EFP7"/>
<dbReference type="RefSeq" id="XP_040720351.1">
    <property type="nucleotide sequence ID" value="XM_040859477.1"/>
</dbReference>
<dbReference type="PANTHER" id="PTHR42760">
    <property type="entry name" value="SHORT-CHAIN DEHYDROGENASES/REDUCTASES FAMILY MEMBER"/>
    <property type="match status" value="1"/>
</dbReference>
<evidence type="ECO:0000256" key="1">
    <source>
        <dbReference type="ARBA" id="ARBA00006484"/>
    </source>
</evidence>
<dbReference type="SUPFAM" id="SSF51735">
    <property type="entry name" value="NAD(P)-binding Rossmann-fold domains"/>
    <property type="match status" value="1"/>
</dbReference>
<proteinExistence type="inferred from homology"/>
<dbReference type="STRING" id="1141098.A0A1Y2EFP7"/>
<dbReference type="InterPro" id="IPR036291">
    <property type="entry name" value="NAD(P)-bd_dom_sf"/>
</dbReference>
<protein>
    <recommendedName>
        <fullName evidence="5">Oxidoreductase</fullName>
    </recommendedName>
</protein>
<evidence type="ECO:0000256" key="2">
    <source>
        <dbReference type="ARBA" id="ARBA00023002"/>
    </source>
</evidence>
<dbReference type="EMBL" id="MCFJ01000002">
    <property type="protein sequence ID" value="ORY70401.1"/>
    <property type="molecule type" value="Genomic_DNA"/>
</dbReference>
<evidence type="ECO:0000313" key="4">
    <source>
        <dbReference type="Proteomes" id="UP000193689"/>
    </source>
</evidence>
<dbReference type="OrthoDB" id="1933717at2759"/>
<comment type="similarity">
    <text evidence="1">Belongs to the short-chain dehydrogenases/reductases (SDR) family.</text>
</comment>
<comment type="caution">
    <text evidence="3">The sequence shown here is derived from an EMBL/GenBank/DDBJ whole genome shotgun (WGS) entry which is preliminary data.</text>
</comment>
<keyword evidence="2" id="KW-0560">Oxidoreductase</keyword>
<dbReference type="CDD" id="cd05233">
    <property type="entry name" value="SDR_c"/>
    <property type="match status" value="1"/>
</dbReference>
<reference evidence="3 4" key="1">
    <citation type="submission" date="2016-07" db="EMBL/GenBank/DDBJ databases">
        <title>Pervasive Adenine N6-methylation of Active Genes in Fungi.</title>
        <authorList>
            <consortium name="DOE Joint Genome Institute"/>
            <person name="Mondo S.J."/>
            <person name="Dannebaum R.O."/>
            <person name="Kuo R.C."/>
            <person name="Labutti K."/>
            <person name="Haridas S."/>
            <person name="Kuo A."/>
            <person name="Salamov A."/>
            <person name="Ahrendt S.R."/>
            <person name="Lipzen A."/>
            <person name="Sullivan W."/>
            <person name="Andreopoulos W.B."/>
            <person name="Clum A."/>
            <person name="Lindquist E."/>
            <person name="Daum C."/>
            <person name="Ramamoorthy G.K."/>
            <person name="Gryganskyi A."/>
            <person name="Culley D."/>
            <person name="Magnuson J.K."/>
            <person name="James T.Y."/>
            <person name="O'Malley M.A."/>
            <person name="Stajich J.E."/>
            <person name="Spatafora J.W."/>
            <person name="Visel A."/>
            <person name="Grigoriev I.V."/>
        </authorList>
    </citation>
    <scope>NUCLEOTIDE SEQUENCE [LARGE SCALE GENOMIC DNA]</scope>
    <source>
        <strain evidence="3 4">CBS 129021</strain>
    </source>
</reference>
<keyword evidence="4" id="KW-1185">Reference proteome</keyword>
<dbReference type="PANTHER" id="PTHR42760:SF37">
    <property type="entry name" value="CLAVALDEHYDE DEHYDROGENASE"/>
    <property type="match status" value="1"/>
</dbReference>
<dbReference type="PRINTS" id="PR00081">
    <property type="entry name" value="GDHRDH"/>
</dbReference>
<dbReference type="Proteomes" id="UP000193689">
    <property type="component" value="Unassembled WGS sequence"/>
</dbReference>
<dbReference type="AlphaFoldDB" id="A0A1Y2EFP7"/>
<dbReference type="GO" id="GO:0016616">
    <property type="term" value="F:oxidoreductase activity, acting on the CH-OH group of donors, NAD or NADP as acceptor"/>
    <property type="evidence" value="ECO:0007669"/>
    <property type="project" value="TreeGrafter"/>
</dbReference>
<gene>
    <name evidence="3" type="ORF">BCR38DRAFT_421993</name>
</gene>
<evidence type="ECO:0000313" key="3">
    <source>
        <dbReference type="EMBL" id="ORY70401.1"/>
    </source>
</evidence>